<gene>
    <name evidence="3" type="ORF">WMSIL1_LOCUS2194</name>
</gene>
<evidence type="ECO:0000256" key="1">
    <source>
        <dbReference type="PROSITE-ProRule" id="PRU10141"/>
    </source>
</evidence>
<dbReference type="InterPro" id="IPR017441">
    <property type="entry name" value="Protein_kinase_ATP_BS"/>
</dbReference>
<protein>
    <recommendedName>
        <fullName evidence="2">Protein kinase domain-containing protein</fullName>
    </recommendedName>
</protein>
<organism evidence="3 4">
    <name type="scientific">Hymenolepis diminuta</name>
    <name type="common">Rat tapeworm</name>
    <dbReference type="NCBI Taxonomy" id="6216"/>
    <lineage>
        <taxon>Eukaryota</taxon>
        <taxon>Metazoa</taxon>
        <taxon>Spiralia</taxon>
        <taxon>Lophotrochozoa</taxon>
        <taxon>Platyhelminthes</taxon>
        <taxon>Cestoda</taxon>
        <taxon>Eucestoda</taxon>
        <taxon>Cyclophyllidea</taxon>
        <taxon>Hymenolepididae</taxon>
        <taxon>Hymenolepis</taxon>
    </lineage>
</organism>
<feature type="binding site" evidence="1">
    <location>
        <position position="49"/>
    </location>
    <ligand>
        <name>ATP</name>
        <dbReference type="ChEBI" id="CHEBI:30616"/>
    </ligand>
</feature>
<name>A0A564Y2M4_HYMDI</name>
<keyword evidence="1" id="KW-0067">ATP-binding</keyword>
<dbReference type="Pfam" id="PF07714">
    <property type="entry name" value="PK_Tyr_Ser-Thr"/>
    <property type="match status" value="1"/>
</dbReference>
<feature type="non-terminal residue" evidence="3">
    <location>
        <position position="1"/>
    </location>
</feature>
<dbReference type="GO" id="GO:0005524">
    <property type="term" value="F:ATP binding"/>
    <property type="evidence" value="ECO:0007669"/>
    <property type="project" value="UniProtKB-UniRule"/>
</dbReference>
<dbReference type="PROSITE" id="PS00107">
    <property type="entry name" value="PROTEIN_KINASE_ATP"/>
    <property type="match status" value="1"/>
</dbReference>
<dbReference type="Gene3D" id="3.30.200.20">
    <property type="entry name" value="Phosphorylase Kinase, domain 1"/>
    <property type="match status" value="1"/>
</dbReference>
<dbReference type="InterPro" id="IPR011009">
    <property type="entry name" value="Kinase-like_dom_sf"/>
</dbReference>
<keyword evidence="1" id="KW-0547">Nucleotide-binding</keyword>
<evidence type="ECO:0000259" key="2">
    <source>
        <dbReference type="PROSITE" id="PS50011"/>
    </source>
</evidence>
<sequence length="72" mass="7851">TPSDKSFEVPLNQLRVERPLGQGAFGLVYFGSAVNLPGDIKGPIPVAIKTLRETSSEADLVAFVQEIEMMKF</sequence>
<evidence type="ECO:0000313" key="4">
    <source>
        <dbReference type="Proteomes" id="UP000321570"/>
    </source>
</evidence>
<dbReference type="AlphaFoldDB" id="A0A564Y2M4"/>
<accession>A0A564Y2M4</accession>
<keyword evidence="4" id="KW-1185">Reference proteome</keyword>
<evidence type="ECO:0000313" key="3">
    <source>
        <dbReference type="EMBL" id="VUZ41436.1"/>
    </source>
</evidence>
<dbReference type="InterPro" id="IPR000719">
    <property type="entry name" value="Prot_kinase_dom"/>
</dbReference>
<dbReference type="SUPFAM" id="SSF56112">
    <property type="entry name" value="Protein kinase-like (PK-like)"/>
    <property type="match status" value="1"/>
</dbReference>
<dbReference type="EMBL" id="CABIJS010000055">
    <property type="protein sequence ID" value="VUZ41436.1"/>
    <property type="molecule type" value="Genomic_DNA"/>
</dbReference>
<dbReference type="Proteomes" id="UP000321570">
    <property type="component" value="Unassembled WGS sequence"/>
</dbReference>
<reference evidence="3 4" key="1">
    <citation type="submission" date="2019-07" db="EMBL/GenBank/DDBJ databases">
        <authorList>
            <person name="Jastrzebski P J."/>
            <person name="Paukszto L."/>
            <person name="Jastrzebski P J."/>
        </authorList>
    </citation>
    <scope>NUCLEOTIDE SEQUENCE [LARGE SCALE GENOMIC DNA]</scope>
    <source>
        <strain evidence="3 4">WMS-il1</strain>
    </source>
</reference>
<feature type="domain" description="Protein kinase" evidence="2">
    <location>
        <begin position="14"/>
        <end position="72"/>
    </location>
</feature>
<dbReference type="GO" id="GO:0004672">
    <property type="term" value="F:protein kinase activity"/>
    <property type="evidence" value="ECO:0007669"/>
    <property type="project" value="InterPro"/>
</dbReference>
<dbReference type="InterPro" id="IPR001245">
    <property type="entry name" value="Ser-Thr/Tyr_kinase_cat_dom"/>
</dbReference>
<proteinExistence type="predicted"/>
<feature type="non-terminal residue" evidence="3">
    <location>
        <position position="72"/>
    </location>
</feature>
<dbReference type="PROSITE" id="PS50011">
    <property type="entry name" value="PROTEIN_KINASE_DOM"/>
    <property type="match status" value="1"/>
</dbReference>